<dbReference type="GeneID" id="120283605"/>
<keyword evidence="8" id="KW-1185">Reference proteome</keyword>
<dbReference type="RefSeq" id="XP_039146244.1">
    <property type="nucleotide sequence ID" value="XM_039290310.1"/>
</dbReference>
<dbReference type="InterPro" id="IPR036388">
    <property type="entry name" value="WH-like_DNA-bd_sf"/>
</dbReference>
<dbReference type="InterPro" id="IPR032675">
    <property type="entry name" value="LRR_dom_sf"/>
</dbReference>
<sequence length="1025" mass="118827">MWVVDMMLRVVLSVVLWVVLSIVIPLMFGFVVMMLLVMSLVIFILSWVVLIMLRVVRMIDKDKFWKRQEDIAECLVVCIAIVFEDIMPAVVLKMLRIISRMLRDQMTKKMARVRDDLTKLQERLEKAYRKLEYADEEMMIVPYGTTNTLFHNLRAVSNDLQDIIDELFKLEDTLETMVTRKSEVHWYSPFIYVYQHLIYFPWQIKRQNKTLKIINSRLEDILKQELNDSLTLFNLNTTVEHDIDLVGEIEHDTENLVKKLMITRSSPGVHVYGIVGERGIGKTTLATKIFNHQTIKDKFQSPPPIWVDVHMNSTFHTIMNSINKFGGDLIQDKEILVVLNDVNDSKVLKDMIDYMHLITNANVLVTTRYESVITHEGIYKHKLPLFSEEDGWALICKLLFNDGEKGNMQHFEQIGKKMVNKCHGLPLSIKTIARILNTKEKNLSEWEKVLENIIVLLEPSNITLPKPVYLLPYENLSPYIKQCVIFCAFFPEDYIFDKNILIQQWVISGLVEKKEKTQQLLEDVANDYYMELVESNILQPAAAECFYYDDKTMCQMHGSMSSFGQPLVQNYGYFQGDVKALEEATTFPSSSSVPKLHHLVITNHAPLNVFPNIVKKQTSVRTLVFTSKLEITKLPKDLFQKLKLLRILDISGSDCKVLPKSLFKLLHLRHLNLSCLPIKTLPDAIGDLINLQHLILRYCGSLLYLPESILKLHKLRSIDVHQTSLTYMPFWIHQLPQLTSLVGFVASEFSSYERLAEISELKKLQTLHIVNLEVVNDLPRKVLQEHINLTNLTNLTLSCRGEGQPYEEDEKEKMQECFEALDPSSTLIEHIKINGYFGLRFHRWIMDLPFLKLKRLDLLKCKYCTELPALYHFPLLEHLRVEDAWSIKHIDLDVGPWSNVPSLKSLILKDMPEWEEWTWEPYQSHLLKPVLELLEIINCPKLKSLPQGLACHAKNLVTLTIYKAHSLEKVEVFASLKTATFFSNHNLFIISEFPTTCNFEIDDCPKLDVALLPQTSLQRHTYTSL</sequence>
<dbReference type="Gene3D" id="3.80.10.10">
    <property type="entry name" value="Ribonuclease Inhibitor"/>
    <property type="match status" value="2"/>
</dbReference>
<keyword evidence="4" id="KW-0812">Transmembrane</keyword>
<dbReference type="PRINTS" id="PR00364">
    <property type="entry name" value="DISEASERSIST"/>
</dbReference>
<keyword evidence="2" id="KW-0611">Plant defense</keyword>
<dbReference type="InterPro" id="IPR044974">
    <property type="entry name" value="Disease_R_plants"/>
</dbReference>
<dbReference type="PANTHER" id="PTHR23155:SF1211">
    <property type="entry name" value="OS09G0313500 PROTEIN"/>
    <property type="match status" value="1"/>
</dbReference>
<gene>
    <name evidence="9" type="primary">LOC120283605</name>
</gene>
<accession>A0AB40D3L7</accession>
<dbReference type="Pfam" id="PF00931">
    <property type="entry name" value="NB-ARC"/>
    <property type="match status" value="2"/>
</dbReference>
<feature type="domain" description="NB-ARC" evidence="5">
    <location>
        <begin position="329"/>
        <end position="401"/>
    </location>
</feature>
<dbReference type="GO" id="GO:0002758">
    <property type="term" value="P:innate immune response-activating signaling pathway"/>
    <property type="evidence" value="ECO:0007669"/>
    <property type="project" value="UniProtKB-ARBA"/>
</dbReference>
<evidence type="ECO:0000259" key="7">
    <source>
        <dbReference type="Pfam" id="PF23598"/>
    </source>
</evidence>
<dbReference type="FunFam" id="1.10.10.10:FF:000322">
    <property type="entry name" value="Probable disease resistance protein At1g63360"/>
    <property type="match status" value="1"/>
</dbReference>
<feature type="domain" description="Disease resistance protein winged helix" evidence="6">
    <location>
        <begin position="490"/>
        <end position="560"/>
    </location>
</feature>
<evidence type="ECO:0000259" key="5">
    <source>
        <dbReference type="Pfam" id="PF00931"/>
    </source>
</evidence>
<dbReference type="InterPro" id="IPR055414">
    <property type="entry name" value="LRR_R13L4/SHOC2-like"/>
</dbReference>
<evidence type="ECO:0000256" key="4">
    <source>
        <dbReference type="SAM" id="Phobius"/>
    </source>
</evidence>
<dbReference type="GO" id="GO:0043531">
    <property type="term" value="F:ADP binding"/>
    <property type="evidence" value="ECO:0007669"/>
    <property type="project" value="InterPro"/>
</dbReference>
<feature type="domain" description="NB-ARC" evidence="5">
    <location>
        <begin position="250"/>
        <end position="323"/>
    </location>
</feature>
<dbReference type="InterPro" id="IPR002182">
    <property type="entry name" value="NB-ARC"/>
</dbReference>
<feature type="transmembrane region" description="Helical" evidence="4">
    <location>
        <begin position="34"/>
        <end position="53"/>
    </location>
</feature>
<keyword evidence="1" id="KW-0677">Repeat</keyword>
<dbReference type="Pfam" id="PF23598">
    <property type="entry name" value="LRR_14"/>
    <property type="match status" value="1"/>
</dbReference>
<evidence type="ECO:0000256" key="2">
    <source>
        <dbReference type="ARBA" id="ARBA00022821"/>
    </source>
</evidence>
<dbReference type="Gene3D" id="1.10.8.430">
    <property type="entry name" value="Helical domain of apoptotic protease-activating factors"/>
    <property type="match status" value="1"/>
</dbReference>
<dbReference type="InterPro" id="IPR058922">
    <property type="entry name" value="WHD_DRP"/>
</dbReference>
<feature type="domain" description="Disease resistance R13L4/SHOC-2-like LRR" evidence="7">
    <location>
        <begin position="620"/>
        <end position="909"/>
    </location>
</feature>
<protein>
    <submittedName>
        <fullName evidence="9">Disease resistance RPP13-like protein 1</fullName>
    </submittedName>
</protein>
<keyword evidence="4" id="KW-0472">Membrane</keyword>
<proteinExistence type="predicted"/>
<evidence type="ECO:0000313" key="8">
    <source>
        <dbReference type="Proteomes" id="UP001515500"/>
    </source>
</evidence>
<evidence type="ECO:0000256" key="3">
    <source>
        <dbReference type="SAM" id="Coils"/>
    </source>
</evidence>
<dbReference type="Gene3D" id="3.40.50.300">
    <property type="entry name" value="P-loop containing nucleotide triphosphate hydrolases"/>
    <property type="match status" value="1"/>
</dbReference>
<dbReference type="GO" id="GO:0042742">
    <property type="term" value="P:defense response to bacterium"/>
    <property type="evidence" value="ECO:0007669"/>
    <property type="project" value="UniProtKB-ARBA"/>
</dbReference>
<dbReference type="AlphaFoldDB" id="A0AB40D3L7"/>
<dbReference type="InterPro" id="IPR042197">
    <property type="entry name" value="Apaf_helical"/>
</dbReference>
<reference evidence="9" key="1">
    <citation type="submission" date="2025-08" db="UniProtKB">
        <authorList>
            <consortium name="RefSeq"/>
        </authorList>
    </citation>
    <scope>IDENTIFICATION</scope>
</reference>
<keyword evidence="3" id="KW-0175">Coiled coil</keyword>
<evidence type="ECO:0000259" key="6">
    <source>
        <dbReference type="Pfam" id="PF23559"/>
    </source>
</evidence>
<feature type="transmembrane region" description="Helical" evidence="4">
    <location>
        <begin position="7"/>
        <end position="28"/>
    </location>
</feature>
<dbReference type="Pfam" id="PF23559">
    <property type="entry name" value="WHD_DRP"/>
    <property type="match status" value="1"/>
</dbReference>
<dbReference type="SUPFAM" id="SSF52058">
    <property type="entry name" value="L domain-like"/>
    <property type="match status" value="1"/>
</dbReference>
<dbReference type="GO" id="GO:0009626">
    <property type="term" value="P:plant-type hypersensitive response"/>
    <property type="evidence" value="ECO:0007669"/>
    <property type="project" value="UniProtKB-ARBA"/>
</dbReference>
<dbReference type="SUPFAM" id="SSF52540">
    <property type="entry name" value="P-loop containing nucleoside triphosphate hydrolases"/>
    <property type="match status" value="1"/>
</dbReference>
<feature type="transmembrane region" description="Helical" evidence="4">
    <location>
        <begin position="74"/>
        <end position="95"/>
    </location>
</feature>
<dbReference type="PANTHER" id="PTHR23155">
    <property type="entry name" value="DISEASE RESISTANCE PROTEIN RP"/>
    <property type="match status" value="1"/>
</dbReference>
<organism evidence="8 9">
    <name type="scientific">Dioscorea cayennensis subsp. rotundata</name>
    <name type="common">White Guinea yam</name>
    <name type="synonym">Dioscorea rotundata</name>
    <dbReference type="NCBI Taxonomy" id="55577"/>
    <lineage>
        <taxon>Eukaryota</taxon>
        <taxon>Viridiplantae</taxon>
        <taxon>Streptophyta</taxon>
        <taxon>Embryophyta</taxon>
        <taxon>Tracheophyta</taxon>
        <taxon>Spermatophyta</taxon>
        <taxon>Magnoliopsida</taxon>
        <taxon>Liliopsida</taxon>
        <taxon>Dioscoreales</taxon>
        <taxon>Dioscoreaceae</taxon>
        <taxon>Dioscorea</taxon>
    </lineage>
</organism>
<feature type="coiled-coil region" evidence="3">
    <location>
        <begin position="103"/>
        <end position="137"/>
    </location>
</feature>
<keyword evidence="4" id="KW-1133">Transmembrane helix</keyword>
<name>A0AB40D3L7_DIOCR</name>
<evidence type="ECO:0000313" key="9">
    <source>
        <dbReference type="RefSeq" id="XP_039146244.1"/>
    </source>
</evidence>
<dbReference type="Proteomes" id="UP001515500">
    <property type="component" value="Chromosome 19"/>
</dbReference>
<evidence type="ECO:0000256" key="1">
    <source>
        <dbReference type="ARBA" id="ARBA00022737"/>
    </source>
</evidence>
<dbReference type="Gene3D" id="1.10.10.10">
    <property type="entry name" value="Winged helix-like DNA-binding domain superfamily/Winged helix DNA-binding domain"/>
    <property type="match status" value="1"/>
</dbReference>
<dbReference type="InterPro" id="IPR027417">
    <property type="entry name" value="P-loop_NTPase"/>
</dbReference>